<reference evidence="2 3" key="1">
    <citation type="submission" date="2016-10" db="EMBL/GenBank/DDBJ databases">
        <authorList>
            <person name="de Groot N.N."/>
        </authorList>
    </citation>
    <scope>NUCLEOTIDE SEQUENCE [LARGE SCALE GENOMIC DNA]</scope>
    <source>
        <strain evidence="2 3">Nv1</strain>
    </source>
</reference>
<dbReference type="AlphaFoldDB" id="A0A1H7RLD5"/>
<sequence>MTTDLASDPTQPYKQAIDWTSIKLTPLEESDIDLLYIWQNAPDLRDLTMGFRFPIQKETVKDWIKHQREKNGKSRVVFAIRQEEGLIGTVQLNNIDHYQRKALLGIYIAESKKRNSGVGFISSALIIDYAFKGLDIRKIGLEVLAANYSAIALFEKLGFSKEGTKANDYFLDGQYLDVCIYGLQQTNWSTHVPSTANRLVGVVHN</sequence>
<evidence type="ECO:0000313" key="3">
    <source>
        <dbReference type="Proteomes" id="UP000198620"/>
    </source>
</evidence>
<dbReference type="GO" id="GO:0016747">
    <property type="term" value="F:acyltransferase activity, transferring groups other than amino-acyl groups"/>
    <property type="evidence" value="ECO:0007669"/>
    <property type="project" value="InterPro"/>
</dbReference>
<dbReference type="RefSeq" id="WP_090829572.1">
    <property type="nucleotide sequence ID" value="NZ_FOBH01000018.1"/>
</dbReference>
<gene>
    <name evidence="2" type="ORF">SAMN05216387_1188</name>
</gene>
<dbReference type="Gene3D" id="3.40.630.30">
    <property type="match status" value="1"/>
</dbReference>
<dbReference type="InterPro" id="IPR016181">
    <property type="entry name" value="Acyl_CoA_acyltransferase"/>
</dbReference>
<dbReference type="PANTHER" id="PTHR43415:SF3">
    <property type="entry name" value="GNAT-FAMILY ACETYLTRANSFERASE"/>
    <property type="match status" value="1"/>
</dbReference>
<evidence type="ECO:0000313" key="2">
    <source>
        <dbReference type="EMBL" id="SEL60972.1"/>
    </source>
</evidence>
<dbReference type="InterPro" id="IPR000182">
    <property type="entry name" value="GNAT_dom"/>
</dbReference>
<dbReference type="Proteomes" id="UP000198620">
    <property type="component" value="Unassembled WGS sequence"/>
</dbReference>
<protein>
    <submittedName>
        <fullName evidence="2">Diamine N-acetyltransferase</fullName>
    </submittedName>
</protein>
<evidence type="ECO:0000259" key="1">
    <source>
        <dbReference type="PROSITE" id="PS51186"/>
    </source>
</evidence>
<keyword evidence="2" id="KW-0808">Transferase</keyword>
<name>A0A1H7RLD5_9PROT</name>
<dbReference type="PANTHER" id="PTHR43415">
    <property type="entry name" value="SPERMIDINE N(1)-ACETYLTRANSFERASE"/>
    <property type="match status" value="1"/>
</dbReference>
<organism evidence="2 3">
    <name type="scientific">Nitrosovibrio tenuis</name>
    <dbReference type="NCBI Taxonomy" id="1233"/>
    <lineage>
        <taxon>Bacteria</taxon>
        <taxon>Pseudomonadati</taxon>
        <taxon>Pseudomonadota</taxon>
        <taxon>Betaproteobacteria</taxon>
        <taxon>Nitrosomonadales</taxon>
        <taxon>Nitrosomonadaceae</taxon>
        <taxon>Nitrosovibrio</taxon>
    </lineage>
</organism>
<proteinExistence type="predicted"/>
<keyword evidence="3" id="KW-1185">Reference proteome</keyword>
<dbReference type="STRING" id="1233.SAMN05216387_1188"/>
<accession>A0A1H7RLD5</accession>
<dbReference type="SUPFAM" id="SSF55729">
    <property type="entry name" value="Acyl-CoA N-acyltransferases (Nat)"/>
    <property type="match status" value="1"/>
</dbReference>
<feature type="domain" description="N-acetyltransferase" evidence="1">
    <location>
        <begin position="22"/>
        <end position="177"/>
    </location>
</feature>
<dbReference type="EMBL" id="FOBH01000018">
    <property type="protein sequence ID" value="SEL60972.1"/>
    <property type="molecule type" value="Genomic_DNA"/>
</dbReference>
<dbReference type="OrthoDB" id="9795206at2"/>
<dbReference type="PROSITE" id="PS51186">
    <property type="entry name" value="GNAT"/>
    <property type="match status" value="1"/>
</dbReference>
<dbReference type="Pfam" id="PF13420">
    <property type="entry name" value="Acetyltransf_4"/>
    <property type="match status" value="1"/>
</dbReference>